<dbReference type="PROSITE" id="PS51257">
    <property type="entry name" value="PROKAR_LIPOPROTEIN"/>
    <property type="match status" value="1"/>
</dbReference>
<feature type="signal peptide" evidence="1">
    <location>
        <begin position="1"/>
        <end position="23"/>
    </location>
</feature>
<dbReference type="PANTHER" id="PTHR42852:SF13">
    <property type="entry name" value="PROTEIN DIPZ"/>
    <property type="match status" value="1"/>
</dbReference>
<dbReference type="EMBL" id="JAVDQD010000002">
    <property type="protein sequence ID" value="MDR6238437.1"/>
    <property type="molecule type" value="Genomic_DNA"/>
</dbReference>
<keyword evidence="1" id="KW-0732">Signal</keyword>
<sequence>MYRYLIMYLALPMIILASCQSKTQNKKQTSNSEPNIASGKYLGTIINQNGAEVPFFIRLSENLQTITLINGKDEVILDEINYKDDSIEVILLNYDGKLIFKPEDNTLNGRYVKADYQLPFTAKKGESLDRFEGMNETPARNITGKWQTTFISPEGKKTEAIGILDQIGNKITGSFLTPSGDYRFLEGVVSGNKVMLSTFDGGFLYLFTAEIINDELTNGKFHSGKSYLATWSATANENAKIKDLSMETYLKEGFEKISFSFPNLDSKTVSLEDEKFKDKVVILQILGSWCPNCLDEMKFLSPYYNENKDKGLEIIGLAFEKAENLESAQKKLNKLKKRFDVNYELLFAGKREKGATAKALPMLSKVVSYPTTIFIDRKGNIRKVHAGFSGPGTGEYYDKYVEEFNDLMNELLNEVSI</sequence>
<evidence type="ECO:0000259" key="2">
    <source>
        <dbReference type="PROSITE" id="PS51352"/>
    </source>
</evidence>
<comment type="caution">
    <text evidence="3">The sequence shown here is derived from an EMBL/GenBank/DDBJ whole genome shotgun (WGS) entry which is preliminary data.</text>
</comment>
<dbReference type="InterPro" id="IPR050553">
    <property type="entry name" value="Thioredoxin_ResA/DsbE_sf"/>
</dbReference>
<dbReference type="InterPro" id="IPR000866">
    <property type="entry name" value="AhpC/TSA"/>
</dbReference>
<dbReference type="GO" id="GO:0016853">
    <property type="term" value="F:isomerase activity"/>
    <property type="evidence" value="ECO:0007669"/>
    <property type="project" value="UniProtKB-KW"/>
</dbReference>
<dbReference type="SUPFAM" id="SSF52833">
    <property type="entry name" value="Thioredoxin-like"/>
    <property type="match status" value="1"/>
</dbReference>
<reference evidence="3" key="1">
    <citation type="submission" date="2023-07" db="EMBL/GenBank/DDBJ databases">
        <title>Genomic Encyclopedia of Type Strains, Phase IV (KMG-IV): sequencing the most valuable type-strain genomes for metagenomic binning, comparative biology and taxonomic classification.</title>
        <authorList>
            <person name="Goeker M."/>
        </authorList>
    </citation>
    <scope>NUCLEOTIDE SEQUENCE</scope>
    <source>
        <strain evidence="3">DSM 26174</strain>
    </source>
</reference>
<evidence type="ECO:0000256" key="1">
    <source>
        <dbReference type="SAM" id="SignalP"/>
    </source>
</evidence>
<keyword evidence="4" id="KW-1185">Reference proteome</keyword>
<name>A0AAE4BSI1_9BACT</name>
<dbReference type="InterPro" id="IPR013766">
    <property type="entry name" value="Thioredoxin_domain"/>
</dbReference>
<dbReference type="GO" id="GO:0016209">
    <property type="term" value="F:antioxidant activity"/>
    <property type="evidence" value="ECO:0007669"/>
    <property type="project" value="InterPro"/>
</dbReference>
<dbReference type="RefSeq" id="WP_309937947.1">
    <property type="nucleotide sequence ID" value="NZ_AP025305.1"/>
</dbReference>
<gene>
    <name evidence="3" type="ORF">HNQ88_001474</name>
</gene>
<dbReference type="GO" id="GO:0016491">
    <property type="term" value="F:oxidoreductase activity"/>
    <property type="evidence" value="ECO:0007669"/>
    <property type="project" value="InterPro"/>
</dbReference>
<organism evidence="3 4">
    <name type="scientific">Aureibacter tunicatorum</name>
    <dbReference type="NCBI Taxonomy" id="866807"/>
    <lineage>
        <taxon>Bacteria</taxon>
        <taxon>Pseudomonadati</taxon>
        <taxon>Bacteroidota</taxon>
        <taxon>Cytophagia</taxon>
        <taxon>Cytophagales</taxon>
        <taxon>Persicobacteraceae</taxon>
        <taxon>Aureibacter</taxon>
    </lineage>
</organism>
<dbReference type="AlphaFoldDB" id="A0AAE4BSI1"/>
<dbReference type="Gene3D" id="3.40.30.10">
    <property type="entry name" value="Glutaredoxin"/>
    <property type="match status" value="1"/>
</dbReference>
<dbReference type="PROSITE" id="PS51352">
    <property type="entry name" value="THIOREDOXIN_2"/>
    <property type="match status" value="1"/>
</dbReference>
<dbReference type="CDD" id="cd02966">
    <property type="entry name" value="TlpA_like_family"/>
    <property type="match status" value="1"/>
</dbReference>
<dbReference type="InterPro" id="IPR036249">
    <property type="entry name" value="Thioredoxin-like_sf"/>
</dbReference>
<proteinExistence type="predicted"/>
<evidence type="ECO:0000313" key="4">
    <source>
        <dbReference type="Proteomes" id="UP001185092"/>
    </source>
</evidence>
<keyword evidence="3" id="KW-0413">Isomerase</keyword>
<evidence type="ECO:0000313" key="3">
    <source>
        <dbReference type="EMBL" id="MDR6238437.1"/>
    </source>
</evidence>
<feature type="chain" id="PRO_5041968799" evidence="1">
    <location>
        <begin position="24"/>
        <end position="417"/>
    </location>
</feature>
<dbReference type="PANTHER" id="PTHR42852">
    <property type="entry name" value="THIOL:DISULFIDE INTERCHANGE PROTEIN DSBE"/>
    <property type="match status" value="1"/>
</dbReference>
<protein>
    <submittedName>
        <fullName evidence="3">Thiol-disulfide isomerase/thioredoxin</fullName>
    </submittedName>
</protein>
<feature type="domain" description="Thioredoxin" evidence="2">
    <location>
        <begin position="250"/>
        <end position="406"/>
    </location>
</feature>
<dbReference type="Proteomes" id="UP001185092">
    <property type="component" value="Unassembled WGS sequence"/>
</dbReference>
<accession>A0AAE4BSI1</accession>
<dbReference type="Pfam" id="PF00578">
    <property type="entry name" value="AhpC-TSA"/>
    <property type="match status" value="1"/>
</dbReference>